<evidence type="ECO:0000313" key="3">
    <source>
        <dbReference type="EMBL" id="CEK72205.1"/>
    </source>
</evidence>
<gene>
    <name evidence="3" type="primary">ORF81455</name>
    <name evidence="2" type="synonym">ORF81453</name>
</gene>
<reference evidence="3" key="1">
    <citation type="submission" date="2014-12" db="EMBL/GenBank/DDBJ databases">
        <title>Insight into the proteome of Arion vulgaris.</title>
        <authorList>
            <person name="Aradska J."/>
            <person name="Bulat T."/>
            <person name="Smidak R."/>
            <person name="Sarate P."/>
            <person name="Gangsoo J."/>
            <person name="Sialana F."/>
            <person name="Bilban M."/>
            <person name="Lubec G."/>
        </authorList>
    </citation>
    <scope>NUCLEOTIDE SEQUENCE</scope>
    <source>
        <tissue evidence="3">Skin</tissue>
    </source>
</reference>
<dbReference type="EMBL" id="HACG01025340">
    <property type="protein sequence ID" value="CEK72205.1"/>
    <property type="molecule type" value="Transcribed_RNA"/>
</dbReference>
<dbReference type="AlphaFoldDB" id="A0A0B6ZWQ8"/>
<sequence>MYSRILLAFITLCVTGCSCFFSAGANRGSQPAICRLPSKPCRLLVTMRYLNGTMDSEMSTQTCSCLYPNRCSNDWSNSNYVISRHLISITHNITMNMMFCQSVQPQRICSMGEEALVVSGVLSIPNDIVSFNCRCSDHTPLMLSQRTAGQDYLTYHTYVCSNHMPTCPRRNSHCAALDENSANYTCKCPSGSRCRVPDGFTDSVGFAYCRH</sequence>
<protein>
    <recommendedName>
        <fullName evidence="4">EGF-like domain-containing protein</fullName>
    </recommendedName>
</protein>
<evidence type="ECO:0000313" key="2">
    <source>
        <dbReference type="EMBL" id="CEK72204.1"/>
    </source>
</evidence>
<evidence type="ECO:0000256" key="1">
    <source>
        <dbReference type="SAM" id="SignalP"/>
    </source>
</evidence>
<feature type="chain" id="PRO_5007391295" description="EGF-like domain-containing protein" evidence="1">
    <location>
        <begin position="20"/>
        <end position="211"/>
    </location>
</feature>
<proteinExistence type="predicted"/>
<evidence type="ECO:0008006" key="4">
    <source>
        <dbReference type="Google" id="ProtNLM"/>
    </source>
</evidence>
<feature type="signal peptide" evidence="1">
    <location>
        <begin position="1"/>
        <end position="19"/>
    </location>
</feature>
<keyword evidence="1" id="KW-0732">Signal</keyword>
<accession>A0A0B6ZWQ8</accession>
<dbReference type="PROSITE" id="PS51257">
    <property type="entry name" value="PROKAR_LIPOPROTEIN"/>
    <property type="match status" value="1"/>
</dbReference>
<name>A0A0B6ZWQ8_9EUPU</name>
<dbReference type="EMBL" id="HACG01025339">
    <property type="protein sequence ID" value="CEK72204.1"/>
    <property type="molecule type" value="Transcribed_RNA"/>
</dbReference>
<organism evidence="3">
    <name type="scientific">Arion vulgaris</name>
    <dbReference type="NCBI Taxonomy" id="1028688"/>
    <lineage>
        <taxon>Eukaryota</taxon>
        <taxon>Metazoa</taxon>
        <taxon>Spiralia</taxon>
        <taxon>Lophotrochozoa</taxon>
        <taxon>Mollusca</taxon>
        <taxon>Gastropoda</taxon>
        <taxon>Heterobranchia</taxon>
        <taxon>Euthyneura</taxon>
        <taxon>Panpulmonata</taxon>
        <taxon>Eupulmonata</taxon>
        <taxon>Stylommatophora</taxon>
        <taxon>Helicina</taxon>
        <taxon>Arionoidea</taxon>
        <taxon>Arionidae</taxon>
        <taxon>Arion</taxon>
    </lineage>
</organism>